<keyword evidence="5" id="KW-0460">Magnesium</keyword>
<dbReference type="GO" id="GO:0046872">
    <property type="term" value="F:metal ion binding"/>
    <property type="evidence" value="ECO:0007669"/>
    <property type="project" value="UniProtKB-KW"/>
</dbReference>
<dbReference type="GO" id="GO:0016874">
    <property type="term" value="F:ligase activity"/>
    <property type="evidence" value="ECO:0007669"/>
    <property type="project" value="UniProtKB-KW"/>
</dbReference>
<dbReference type="Gene3D" id="3.30.1490.330">
    <property type="match status" value="1"/>
</dbReference>
<evidence type="ECO:0000256" key="4">
    <source>
        <dbReference type="ARBA" id="ARBA00022840"/>
    </source>
</evidence>
<name>A0A7S4NMH4_9EUKA</name>
<evidence type="ECO:0000256" key="5">
    <source>
        <dbReference type="ARBA" id="ARBA00022842"/>
    </source>
</evidence>
<evidence type="ECO:0000256" key="2">
    <source>
        <dbReference type="ARBA" id="ARBA00022723"/>
    </source>
</evidence>
<dbReference type="InterPro" id="IPR005494">
    <property type="entry name" value="GSPS_pre-ATP-grasp-like_dom"/>
</dbReference>
<keyword evidence="3" id="KW-0547">Nucleotide-binding</keyword>
<dbReference type="SUPFAM" id="SSF56059">
    <property type="entry name" value="Glutathione synthetase ATP-binding domain-like"/>
    <property type="match status" value="1"/>
</dbReference>
<keyword evidence="1" id="KW-0436">Ligase</keyword>
<evidence type="ECO:0000256" key="3">
    <source>
        <dbReference type="ARBA" id="ARBA00022741"/>
    </source>
</evidence>
<dbReference type="Pfam" id="PF03738">
    <property type="entry name" value="GSP_synth"/>
    <property type="match status" value="1"/>
</dbReference>
<evidence type="ECO:0000313" key="7">
    <source>
        <dbReference type="EMBL" id="CAE2295519.1"/>
    </source>
</evidence>
<dbReference type="AlphaFoldDB" id="A0A7S4NMH4"/>
<dbReference type="GO" id="GO:0005524">
    <property type="term" value="F:ATP binding"/>
    <property type="evidence" value="ECO:0007669"/>
    <property type="project" value="UniProtKB-KW"/>
</dbReference>
<feature type="domain" description="Glutathionylspermidine synthase pre-ATP-grasp-like" evidence="6">
    <location>
        <begin position="18"/>
        <end position="106"/>
    </location>
</feature>
<evidence type="ECO:0000259" key="6">
    <source>
        <dbReference type="Pfam" id="PF03738"/>
    </source>
</evidence>
<reference evidence="7" key="1">
    <citation type="submission" date="2021-01" db="EMBL/GenBank/DDBJ databases">
        <authorList>
            <person name="Corre E."/>
            <person name="Pelletier E."/>
            <person name="Niang G."/>
            <person name="Scheremetjew M."/>
            <person name="Finn R."/>
            <person name="Kale V."/>
            <person name="Holt S."/>
            <person name="Cochrane G."/>
            <person name="Meng A."/>
            <person name="Brown T."/>
            <person name="Cohen L."/>
        </authorList>
    </citation>
    <scope>NUCLEOTIDE SEQUENCE</scope>
    <source>
        <strain evidence="7">SoJaBio B1-5/56/2</strain>
    </source>
</reference>
<accession>A0A7S4NMH4</accession>
<keyword evidence="2" id="KW-0479">Metal-binding</keyword>
<proteinExistence type="predicted"/>
<protein>
    <recommendedName>
        <fullName evidence="6">Glutathionylspermidine synthase pre-ATP-grasp-like domain-containing protein</fullName>
    </recommendedName>
</protein>
<organism evidence="7">
    <name type="scientific">Paramoeba aestuarina</name>
    <dbReference type="NCBI Taxonomy" id="180227"/>
    <lineage>
        <taxon>Eukaryota</taxon>
        <taxon>Amoebozoa</taxon>
        <taxon>Discosea</taxon>
        <taxon>Flabellinia</taxon>
        <taxon>Dactylopodida</taxon>
        <taxon>Paramoebidae</taxon>
        <taxon>Paramoeba</taxon>
    </lineage>
</organism>
<keyword evidence="4" id="KW-0067">ATP-binding</keyword>
<evidence type="ECO:0000256" key="1">
    <source>
        <dbReference type="ARBA" id="ARBA00022598"/>
    </source>
</evidence>
<sequence>MIAPSGWSKEGKELIGCERLIAKPIHGREGENMKILEKGETIFARDGHYQDNKVIYQKALQPVTFHNGRFVVVGGWTVGDECAGISVREDQIPITTNYSFFLPHYVRG</sequence>
<dbReference type="EMBL" id="HBKR01010596">
    <property type="protein sequence ID" value="CAE2295519.1"/>
    <property type="molecule type" value="Transcribed_RNA"/>
</dbReference>
<gene>
    <name evidence="7" type="ORF">NAES01612_LOCUS7047</name>
</gene>